<dbReference type="Pfam" id="PF18951">
    <property type="entry name" value="DUF5695"/>
    <property type="match status" value="1"/>
</dbReference>
<proteinExistence type="predicted"/>
<reference evidence="1 2" key="1">
    <citation type="submission" date="2023-12" db="EMBL/GenBank/DDBJ databases">
        <title>Genome sequencing and assembly of bacterial species from a model synthetic community.</title>
        <authorList>
            <person name="Hogle S.L."/>
        </authorList>
    </citation>
    <scope>NUCLEOTIDE SEQUENCE [LARGE SCALE GENOMIC DNA]</scope>
    <source>
        <strain evidence="1 2">HAMBI_3031</strain>
    </source>
</reference>
<evidence type="ECO:0000313" key="2">
    <source>
        <dbReference type="Proteomes" id="UP001325680"/>
    </source>
</evidence>
<sequence length="904" mass="101689">MRITLLVISLLFVGVLSFAQSHWERLAKAPSTLQIEQGIDTYRTPEFIIKLVRASQTVAALHPNSHPAFDFTPGDSLKVRSSNGLYHLGDLNLRLKQPGDTAWKSFSTATARKPVAAIKATNSVLAGADLTPTFAADMPLQVQRFWELKNNKLVLRFVLHNATKQPVEIGALGMPMIFNNLIERRTLEQAHVQNVFYDPYIGGKAGYLQVTRLNGHAPSLLVLPEANTSFEAYNPLLDDPTPRGIVFEGFYEWMALSKAYAEKEWKQADPWNKPTSIILQPGETTTYGVQLILSGTPRDIETTLRKNNRPVAIGIPGYVVPTNVKAKLFLEYKSPVQQIEVAPKEALALTKITATDKSIQAYAVAAKLFGRARVTITYKDGMQQVVHYKVINPERKTIEAFGNFSTTQQWYDNKNDPFHRSPGIITYDYEKQQQVDQDNRAWIAGLSDEGGAGGWLGAMMKQLVLPNKTEIEKLERFVDETLLGRIQVKEGPQQYGVRKSLFYYEPDSMPKGTYSSAINFKTWSAWPLKEANNLGRAYNYPHVAAAYWVLYRMARNHKGLTTHHNWDWYLEHAYHTITGMMEHAPYYTQFGLMEGSVFYFILKDLRAEGKKEFADKLEAIMKKRAIHWNKLEFPFGSEMPWDSTGQEEVYIWCLFFGYEDKATVTLNAILGYMPTLPSWAYNGNARRYWDFLYGGKTQRIERMIHHYGSELNAIPVLTEYRRKPEDLYLLRVGYGGVLGGIANITEDGFAPCAFHAFPATLKNDGINGDYGSGFYGYAINTATYIMQDKKLGWLAFGGNLSEKAAWVNVDITTAAQRNIFIAPAGLWITLDAGQVNAVAYNKLTKEIRLTLAPADAHTPTAYFRLEGTTAAALTYKPEGSLSLEQGRFSLPLADAITTVVLKPQ</sequence>
<dbReference type="InterPro" id="IPR043750">
    <property type="entry name" value="DUF5695"/>
</dbReference>
<accession>A0ABZ0W2A3</accession>
<organism evidence="1 2">
    <name type="scientific">Niabella yanshanensis</name>
    <dbReference type="NCBI Taxonomy" id="577386"/>
    <lineage>
        <taxon>Bacteria</taxon>
        <taxon>Pseudomonadati</taxon>
        <taxon>Bacteroidota</taxon>
        <taxon>Chitinophagia</taxon>
        <taxon>Chitinophagales</taxon>
        <taxon>Chitinophagaceae</taxon>
        <taxon>Niabella</taxon>
    </lineage>
</organism>
<keyword evidence="2" id="KW-1185">Reference proteome</keyword>
<dbReference type="EMBL" id="CP139960">
    <property type="protein sequence ID" value="WQD36844.1"/>
    <property type="molecule type" value="Genomic_DNA"/>
</dbReference>
<evidence type="ECO:0000313" key="1">
    <source>
        <dbReference type="EMBL" id="WQD36844.1"/>
    </source>
</evidence>
<name>A0ABZ0W2A3_9BACT</name>
<gene>
    <name evidence="1" type="ORF">U0035_14320</name>
</gene>
<dbReference type="RefSeq" id="WP_114790446.1">
    <property type="nucleotide sequence ID" value="NZ_CP139960.1"/>
</dbReference>
<protein>
    <submittedName>
        <fullName evidence="1">DUF5695 domain-containing protein</fullName>
    </submittedName>
</protein>
<dbReference type="Proteomes" id="UP001325680">
    <property type="component" value="Chromosome"/>
</dbReference>